<dbReference type="AlphaFoldDB" id="A0A1Y4HYI2"/>
<dbReference type="Proteomes" id="UP000195950">
    <property type="component" value="Unassembled WGS sequence"/>
</dbReference>
<evidence type="ECO:0000313" key="1">
    <source>
        <dbReference type="EMBL" id="OUP13094.1"/>
    </source>
</evidence>
<gene>
    <name evidence="1" type="ORF">B5F32_21220</name>
</gene>
<feature type="non-terminal residue" evidence="1">
    <location>
        <position position="1"/>
    </location>
</feature>
<evidence type="ECO:0000313" key="2">
    <source>
        <dbReference type="Proteomes" id="UP000195950"/>
    </source>
</evidence>
<organism evidence="1 2">
    <name type="scientific">Parabacteroides distasonis</name>
    <dbReference type="NCBI Taxonomy" id="823"/>
    <lineage>
        <taxon>Bacteria</taxon>
        <taxon>Pseudomonadati</taxon>
        <taxon>Bacteroidota</taxon>
        <taxon>Bacteroidia</taxon>
        <taxon>Bacteroidales</taxon>
        <taxon>Tannerellaceae</taxon>
        <taxon>Parabacteroides</taxon>
    </lineage>
</organism>
<proteinExistence type="predicted"/>
<name>A0A1Y4HYI2_PARDI</name>
<reference evidence="2" key="1">
    <citation type="submission" date="2017-04" db="EMBL/GenBank/DDBJ databases">
        <title>Function of individual gut microbiota members based on whole genome sequencing of pure cultures obtained from chicken caecum.</title>
        <authorList>
            <person name="Medvecky M."/>
            <person name="Cejkova D."/>
            <person name="Polansky O."/>
            <person name="Karasova D."/>
            <person name="Kubasova T."/>
            <person name="Cizek A."/>
            <person name="Rychlik I."/>
        </authorList>
    </citation>
    <scope>NUCLEOTIDE SEQUENCE [LARGE SCALE GENOMIC DNA]</scope>
    <source>
        <strain evidence="2">An199</strain>
    </source>
</reference>
<protein>
    <submittedName>
        <fullName evidence="1">Uncharacterized protein</fullName>
    </submittedName>
</protein>
<sequence>KKHYRFKSSLQKKLYICPVFNDIDHEWRTSSVRTMSFHNDKNYILNVINLNLIKKTKQNDKE</sequence>
<dbReference type="EMBL" id="NFJX01000042">
    <property type="protein sequence ID" value="OUP13094.1"/>
    <property type="molecule type" value="Genomic_DNA"/>
</dbReference>
<accession>A0A1Y4HYI2</accession>
<comment type="caution">
    <text evidence="1">The sequence shown here is derived from an EMBL/GenBank/DDBJ whole genome shotgun (WGS) entry which is preliminary data.</text>
</comment>